<reference evidence="1 2" key="1">
    <citation type="submission" date="2022-11" db="EMBL/GenBank/DDBJ databases">
        <authorList>
            <person name="Siebert D."/>
            <person name="Busche T."/>
            <person name="Saydam E."/>
            <person name="Kalinowski J."/>
            <person name="Ruckert C."/>
            <person name="Blombach B."/>
        </authorList>
    </citation>
    <scope>NUCLEOTIDE SEQUENCE [LARGE SCALE GENOMIC DNA]</scope>
    <source>
        <strain evidence="1 2">DSM 1083</strain>
    </source>
</reference>
<evidence type="ECO:0000313" key="1">
    <source>
        <dbReference type="EMBL" id="WEF52733.1"/>
    </source>
</evidence>
<sequence length="133" mass="14750">MTASGMISWADIGQGTQRRKIWENAMGFGLGSRRVAGWTVASVLICAPSWALAQGTADERQACTPDVFRLCGRYIPNADRIANCLQQAGPRLSPACYAVFYPPGVRTRNAHAVKRYYEPPRQRARDDDDDDDD</sequence>
<name>A0ABY8BRW1_AFICR</name>
<organism evidence="1 2">
    <name type="scientific">Afipia carboxydohydrogena</name>
    <name type="common">Pseudomonas carboxydohydrogena</name>
    <dbReference type="NCBI Taxonomy" id="290"/>
    <lineage>
        <taxon>Bacteria</taxon>
        <taxon>Pseudomonadati</taxon>
        <taxon>Pseudomonadota</taxon>
        <taxon>Alphaproteobacteria</taxon>
        <taxon>Hyphomicrobiales</taxon>
        <taxon>Nitrobacteraceae</taxon>
        <taxon>Afipia</taxon>
    </lineage>
</organism>
<gene>
    <name evidence="1" type="ORF">AFIC_001230</name>
</gene>
<dbReference type="RefSeq" id="WP_420833370.1">
    <property type="nucleotide sequence ID" value="NZ_BAABDX010000001.1"/>
</dbReference>
<dbReference type="Proteomes" id="UP001213907">
    <property type="component" value="Chromosome"/>
</dbReference>
<protein>
    <submittedName>
        <fullName evidence="1">Uncharacterized protein</fullName>
    </submittedName>
</protein>
<proteinExistence type="predicted"/>
<keyword evidence="2" id="KW-1185">Reference proteome</keyword>
<accession>A0ABY8BRW1</accession>
<dbReference type="EMBL" id="CP113162">
    <property type="protein sequence ID" value="WEF52733.1"/>
    <property type="molecule type" value="Genomic_DNA"/>
</dbReference>
<evidence type="ECO:0000313" key="2">
    <source>
        <dbReference type="Proteomes" id="UP001213907"/>
    </source>
</evidence>